<sequence>MATKIINKTVTEFSLRITRCFFVPSKTIQTNATLFQERLETSITNVEEQLPTTIRPPLPIIHSRKLAFPPKFKAPRQVWVSNMDTVEEEKLGLIDLHPEVFAERPRVDIIHENVRWQQLYRHVSYANTKMRYEVRGGGKKPRQQKGSGRSRHGSIRSPIWRGGGIVHGPRSPTPYFYMLGFNTRLNGLRSTLSAKLAQDDLHIVDSLDIPTDDPSYLEKLVEERGWGPAVLFVDDNDIMPLNITAASDSYGHYNLMPVYGLNVYSMLKHHTLVLTLAAVERLEERLLFHLNRNDAASAGQKYRLDSV</sequence>
<dbReference type="GO" id="GO:1990904">
    <property type="term" value="C:ribonucleoprotein complex"/>
    <property type="evidence" value="ECO:0007669"/>
    <property type="project" value="UniProtKB-KW"/>
</dbReference>
<evidence type="ECO:0000256" key="4">
    <source>
        <dbReference type="ARBA" id="ARBA00023128"/>
    </source>
</evidence>
<evidence type="ECO:0000313" key="9">
    <source>
        <dbReference type="EMBL" id="JAI79423.1"/>
    </source>
</evidence>
<keyword evidence="5" id="KW-0687">Ribonucleoprotein</keyword>
<reference evidence="9" key="1">
    <citation type="submission" date="2015-10" db="EMBL/GenBank/DDBJ databases">
        <title>Daphnia magna gene sets from two clonal populations assembled and annotated with EvidentialGene.</title>
        <authorList>
            <person name="Gilbert D."/>
            <person name="Podicheti R."/>
            <person name="Orsini L."/>
            <person name="Colbourne J."/>
            <person name="Pfrender M."/>
        </authorList>
    </citation>
    <scope>NUCLEOTIDE SEQUENCE</scope>
</reference>
<dbReference type="SUPFAM" id="SSF52166">
    <property type="entry name" value="Ribosomal protein L4"/>
    <property type="match status" value="1"/>
</dbReference>
<comment type="similarity">
    <text evidence="2">Belongs to the universal ribosomal protein uL4 family.</text>
</comment>
<keyword evidence="4" id="KW-0496">Mitochondrion</keyword>
<accession>A0A0P5Z3X3</accession>
<dbReference type="InterPro" id="IPR023574">
    <property type="entry name" value="Ribosomal_uL4_dom_sf"/>
</dbReference>
<dbReference type="STRING" id="35525.A0A0P5Z3X3"/>
<keyword evidence="3 10" id="KW-0689">Ribosomal protein</keyword>
<evidence type="ECO:0000256" key="6">
    <source>
        <dbReference type="ARBA" id="ARBA00040565"/>
    </source>
</evidence>
<evidence type="ECO:0000256" key="3">
    <source>
        <dbReference type="ARBA" id="ARBA00022980"/>
    </source>
</evidence>
<feature type="region of interest" description="Disordered" evidence="8">
    <location>
        <begin position="134"/>
        <end position="157"/>
    </location>
</feature>
<organism evidence="10 11">
    <name type="scientific">Daphnia magna</name>
    <dbReference type="NCBI Taxonomy" id="35525"/>
    <lineage>
        <taxon>Eukaryota</taxon>
        <taxon>Metazoa</taxon>
        <taxon>Ecdysozoa</taxon>
        <taxon>Arthropoda</taxon>
        <taxon>Crustacea</taxon>
        <taxon>Branchiopoda</taxon>
        <taxon>Diplostraca</taxon>
        <taxon>Cladocera</taxon>
        <taxon>Anomopoda</taxon>
        <taxon>Daphniidae</taxon>
        <taxon>Daphnia</taxon>
    </lineage>
</organism>
<reference evidence="10 11" key="3">
    <citation type="submission" date="2016-03" db="EMBL/GenBank/DDBJ databases">
        <title>EvidentialGene: Evidence-directed Construction of Genes on Genomes.</title>
        <authorList>
            <person name="Gilbert D.G."/>
            <person name="Choi J.-H."/>
            <person name="Mockaitis K."/>
            <person name="Colbourne J."/>
            <person name="Pfrender M."/>
        </authorList>
    </citation>
    <scope>NUCLEOTIDE SEQUENCE [LARGE SCALE GENOMIC DNA]</scope>
    <source>
        <strain evidence="10 11">Xinb3</strain>
        <tissue evidence="10">Complete organism</tissue>
    </source>
</reference>
<keyword evidence="11" id="KW-1185">Reference proteome</keyword>
<name>A0A0P5Z3X3_9CRUS</name>
<dbReference type="GO" id="GO:0003735">
    <property type="term" value="F:structural constituent of ribosome"/>
    <property type="evidence" value="ECO:0007669"/>
    <property type="project" value="InterPro"/>
</dbReference>
<dbReference type="NCBIfam" id="TIGR03953">
    <property type="entry name" value="rplD_bact"/>
    <property type="match status" value="1"/>
</dbReference>
<gene>
    <name evidence="10" type="ORF">APZ42_019899</name>
</gene>
<evidence type="ECO:0000256" key="5">
    <source>
        <dbReference type="ARBA" id="ARBA00023274"/>
    </source>
</evidence>
<dbReference type="AlphaFoldDB" id="A0A0P5Z3X3"/>
<dbReference type="EMBL" id="GDIP01243978">
    <property type="protein sequence ID" value="JAI79423.1"/>
    <property type="molecule type" value="Transcribed_RNA"/>
</dbReference>
<dbReference type="GO" id="GO:0005840">
    <property type="term" value="C:ribosome"/>
    <property type="evidence" value="ECO:0007669"/>
    <property type="project" value="UniProtKB-KW"/>
</dbReference>
<dbReference type="InterPro" id="IPR002136">
    <property type="entry name" value="Ribosomal_uL4"/>
</dbReference>
<dbReference type="EMBL" id="LRGB01000944">
    <property type="protein sequence ID" value="KZS14581.1"/>
    <property type="molecule type" value="Genomic_DNA"/>
</dbReference>
<dbReference type="Pfam" id="PF00573">
    <property type="entry name" value="Ribosomal_L4"/>
    <property type="match status" value="1"/>
</dbReference>
<comment type="subcellular location">
    <subcellularLocation>
        <location evidence="1">Mitochondrion</location>
    </subcellularLocation>
</comment>
<dbReference type="PANTHER" id="PTHR10746">
    <property type="entry name" value="50S RIBOSOMAL PROTEIN L4"/>
    <property type="match status" value="1"/>
</dbReference>
<feature type="compositionally biased region" description="Basic residues" evidence="8">
    <location>
        <begin position="137"/>
        <end position="154"/>
    </location>
</feature>
<evidence type="ECO:0000256" key="7">
    <source>
        <dbReference type="ARBA" id="ARBA00082711"/>
    </source>
</evidence>
<dbReference type="OrthoDB" id="275876at2759"/>
<reference evidence="9" key="2">
    <citation type="submission" date="2015-10" db="EMBL/GenBank/DDBJ databases">
        <authorList>
            <person name="Gilbert D.G."/>
        </authorList>
    </citation>
    <scope>NUCLEOTIDE SEQUENCE</scope>
</reference>
<dbReference type="GO" id="GO:0006412">
    <property type="term" value="P:translation"/>
    <property type="evidence" value="ECO:0007669"/>
    <property type="project" value="InterPro"/>
</dbReference>
<evidence type="ECO:0000313" key="11">
    <source>
        <dbReference type="Proteomes" id="UP000076858"/>
    </source>
</evidence>
<proteinExistence type="inferred from homology"/>
<dbReference type="InterPro" id="IPR013005">
    <property type="entry name" value="Ribosomal_uL4-like"/>
</dbReference>
<evidence type="ECO:0000256" key="1">
    <source>
        <dbReference type="ARBA" id="ARBA00004173"/>
    </source>
</evidence>
<dbReference type="FunFam" id="3.40.1370.10:FF:000005">
    <property type="entry name" value="39S ribosomal protein L4, mitochondrial"/>
    <property type="match status" value="1"/>
</dbReference>
<dbReference type="Proteomes" id="UP000076858">
    <property type="component" value="Unassembled WGS sequence"/>
</dbReference>
<dbReference type="Gene3D" id="3.40.1370.10">
    <property type="match status" value="1"/>
</dbReference>
<evidence type="ECO:0000256" key="8">
    <source>
        <dbReference type="SAM" id="MobiDB-lite"/>
    </source>
</evidence>
<dbReference type="GO" id="GO:0005743">
    <property type="term" value="C:mitochondrial inner membrane"/>
    <property type="evidence" value="ECO:0007669"/>
    <property type="project" value="UniProtKB-ARBA"/>
</dbReference>
<protein>
    <recommendedName>
        <fullName evidence="6">Large ribosomal subunit protein uL4m</fullName>
    </recommendedName>
    <alternativeName>
        <fullName evidence="7">39S ribosomal protein L4, mitochondrial</fullName>
    </alternativeName>
</protein>
<evidence type="ECO:0000256" key="2">
    <source>
        <dbReference type="ARBA" id="ARBA00010528"/>
    </source>
</evidence>
<dbReference type="PANTHER" id="PTHR10746:SF6">
    <property type="entry name" value="LARGE RIBOSOMAL SUBUNIT PROTEIN UL4M"/>
    <property type="match status" value="1"/>
</dbReference>
<evidence type="ECO:0000313" key="10">
    <source>
        <dbReference type="EMBL" id="KZS14581.1"/>
    </source>
</evidence>